<dbReference type="OrthoDB" id="7594856at2"/>
<dbReference type="Pfam" id="PF14491">
    <property type="entry name" value="DUF4435"/>
    <property type="match status" value="1"/>
</dbReference>
<dbReference type="AlphaFoldDB" id="A0A0M6Y6T4"/>
<evidence type="ECO:0000259" key="1">
    <source>
        <dbReference type="Pfam" id="PF14491"/>
    </source>
</evidence>
<sequence length="293" mass="32997">MTLRRSASALYSINIFYQVDVVVFCEGGEPLSYDQAISRSHSDGTLDSLYWETIIDCYDFQKKYHIKSVGSKGTLVRIAEDVRDLNIESISICMDSDYERIQATNYDGPRVAWTMGYSWENDVVSPPVLENILSMLMGAGTQGIAARRDLQERVSKLEQELQRWTEIDISLCARGKCGIFDREKPLAAIDMSDPPRARQAALTQRLAAAGYQRKPRKVVSVRSGDVGIVCFGKLISRALYHSIVAILRSVVATLRLDYELFMRIAISETIKAAKAKKLPDFLDHIQSQREAFV</sequence>
<evidence type="ECO:0000313" key="2">
    <source>
        <dbReference type="EMBL" id="CTQ44520.1"/>
    </source>
</evidence>
<gene>
    <name evidence="2" type="ORF">LAL4801_02964</name>
</gene>
<name>A0A0M6Y6T4_9HYPH</name>
<dbReference type="InterPro" id="IPR029492">
    <property type="entry name" value="DUF4435"/>
</dbReference>
<dbReference type="Proteomes" id="UP000048926">
    <property type="component" value="Unassembled WGS sequence"/>
</dbReference>
<accession>A0A0M6Y6T4</accession>
<reference evidence="3" key="1">
    <citation type="submission" date="2015-07" db="EMBL/GenBank/DDBJ databases">
        <authorList>
            <person name="Rodrigo-Torres Lidia"/>
            <person name="Arahal R.David."/>
        </authorList>
    </citation>
    <scope>NUCLEOTIDE SEQUENCE [LARGE SCALE GENOMIC DNA]</scope>
    <source>
        <strain evidence="3">CECT 4801</strain>
    </source>
</reference>
<feature type="domain" description="DUF4435" evidence="1">
    <location>
        <begin position="47"/>
        <end position="138"/>
    </location>
</feature>
<keyword evidence="3" id="KW-1185">Reference proteome</keyword>
<proteinExistence type="predicted"/>
<dbReference type="EMBL" id="CXST01000002">
    <property type="protein sequence ID" value="CTQ44520.1"/>
    <property type="molecule type" value="Genomic_DNA"/>
</dbReference>
<protein>
    <recommendedName>
        <fullName evidence="1">DUF4435 domain-containing protein</fullName>
    </recommendedName>
</protein>
<evidence type="ECO:0000313" key="3">
    <source>
        <dbReference type="Proteomes" id="UP000048926"/>
    </source>
</evidence>
<dbReference type="RefSeq" id="WP_055657328.1">
    <property type="nucleotide sequence ID" value="NZ_CXST01000002.1"/>
</dbReference>
<organism evidence="2 3">
    <name type="scientific">Roseibium aggregatum</name>
    <dbReference type="NCBI Taxonomy" id="187304"/>
    <lineage>
        <taxon>Bacteria</taxon>
        <taxon>Pseudomonadati</taxon>
        <taxon>Pseudomonadota</taxon>
        <taxon>Alphaproteobacteria</taxon>
        <taxon>Hyphomicrobiales</taxon>
        <taxon>Stappiaceae</taxon>
        <taxon>Roseibium</taxon>
    </lineage>
</organism>